<dbReference type="InterPro" id="IPR006076">
    <property type="entry name" value="FAD-dep_OxRdtase"/>
</dbReference>
<dbReference type="InterPro" id="IPR036188">
    <property type="entry name" value="FAD/NAD-bd_sf"/>
</dbReference>
<keyword evidence="3" id="KW-1185">Reference proteome</keyword>
<evidence type="ECO:0000259" key="1">
    <source>
        <dbReference type="Pfam" id="PF01266"/>
    </source>
</evidence>
<gene>
    <name evidence="2" type="ORF">SAMN05421738_1167</name>
</gene>
<dbReference type="Gene3D" id="3.50.50.60">
    <property type="entry name" value="FAD/NAD(P)-binding domain"/>
    <property type="match status" value="1"/>
</dbReference>
<dbReference type="OrthoDB" id="571248at2"/>
<accession>A0A1I5A9J8</accession>
<dbReference type="Proteomes" id="UP000199149">
    <property type="component" value="Unassembled WGS sequence"/>
</dbReference>
<dbReference type="Pfam" id="PF01266">
    <property type="entry name" value="DAO"/>
    <property type="match status" value="1"/>
</dbReference>
<name>A0A1I5A9J8_9FLAO</name>
<dbReference type="Gene3D" id="3.30.9.10">
    <property type="entry name" value="D-Amino Acid Oxidase, subunit A, domain 2"/>
    <property type="match status" value="1"/>
</dbReference>
<dbReference type="PANTHER" id="PTHR13847">
    <property type="entry name" value="SARCOSINE DEHYDROGENASE-RELATED"/>
    <property type="match status" value="1"/>
</dbReference>
<dbReference type="GO" id="GO:0005737">
    <property type="term" value="C:cytoplasm"/>
    <property type="evidence" value="ECO:0007669"/>
    <property type="project" value="TreeGrafter"/>
</dbReference>
<organism evidence="2 3">
    <name type="scientific">Algoriella xinjiangensis</name>
    <dbReference type="NCBI Taxonomy" id="684065"/>
    <lineage>
        <taxon>Bacteria</taxon>
        <taxon>Pseudomonadati</taxon>
        <taxon>Bacteroidota</taxon>
        <taxon>Flavobacteriia</taxon>
        <taxon>Flavobacteriales</taxon>
        <taxon>Weeksellaceae</taxon>
        <taxon>Algoriella</taxon>
    </lineage>
</organism>
<dbReference type="EMBL" id="FOUZ01000016">
    <property type="protein sequence ID" value="SFN59116.1"/>
    <property type="molecule type" value="Genomic_DNA"/>
</dbReference>
<dbReference type="PRINTS" id="PR00420">
    <property type="entry name" value="RNGMNOXGNASE"/>
</dbReference>
<dbReference type="RefSeq" id="WP_092909664.1">
    <property type="nucleotide sequence ID" value="NZ_FOUZ01000016.1"/>
</dbReference>
<evidence type="ECO:0000313" key="3">
    <source>
        <dbReference type="Proteomes" id="UP000199149"/>
    </source>
</evidence>
<reference evidence="3" key="1">
    <citation type="submission" date="2016-10" db="EMBL/GenBank/DDBJ databases">
        <authorList>
            <person name="Varghese N."/>
            <person name="Submissions S."/>
        </authorList>
    </citation>
    <scope>NUCLEOTIDE SEQUENCE [LARGE SCALE GENOMIC DNA]</scope>
    <source>
        <strain evidence="3">XJ109</strain>
    </source>
</reference>
<sequence>MDLHSGLPFWIVKNEFFDLYHPLQENYKTDVAIIGSGITGALVAHELCEAGISCTIFDKRTIATGSSAASTAQLQYEIDTPLSKLIHIVPEKIAVDAYFNCLEAITTIENVFKKTKLDADFTRVPTVFLASNKQGVELLEKEYEIRKDVGLPINFLDAKQLKEYQNIDGIAALQNDTSAQMDAYKAAINLLKYHQSKNQLKIYTHTKIEKIQESKNGYELLTEHNHTVSCKYVIIANGFEAGQFLPKKVMNLLSTYAIASAPVDKNMVWPHQSLIWETAEPYLYMRTTKDNRLIVGGEDEDFQDPVKRDHLLREKVKILERKFKNIYPNIDFVTEMAWCGTFSSTNDGLPYIGPWKKGEKKLFALGYGGNGITFSMVAAEILKNIILDKKDNRLETFGFDRPSKK</sequence>
<feature type="domain" description="FAD dependent oxidoreductase" evidence="1">
    <location>
        <begin position="30"/>
        <end position="382"/>
    </location>
</feature>
<protein>
    <submittedName>
        <fullName evidence="2">Glycine/D-amino acid oxidase</fullName>
    </submittedName>
</protein>
<evidence type="ECO:0000313" key="2">
    <source>
        <dbReference type="EMBL" id="SFN59116.1"/>
    </source>
</evidence>
<proteinExistence type="predicted"/>
<dbReference type="STRING" id="684065.SAMN05421738_1167"/>
<dbReference type="AlphaFoldDB" id="A0A1I5A9J8"/>
<dbReference type="PANTHER" id="PTHR13847:SF201">
    <property type="entry name" value="PUTATIBE OXIDOREDUCTASE"/>
    <property type="match status" value="1"/>
</dbReference>
<dbReference type="SUPFAM" id="SSF51905">
    <property type="entry name" value="FAD/NAD(P)-binding domain"/>
    <property type="match status" value="1"/>
</dbReference>